<evidence type="ECO:0000256" key="1">
    <source>
        <dbReference type="SAM" id="MobiDB-lite"/>
    </source>
</evidence>
<accession>T1HAP2</accession>
<feature type="compositionally biased region" description="Pro residues" evidence="1">
    <location>
        <begin position="143"/>
        <end position="152"/>
    </location>
</feature>
<dbReference type="InParanoid" id="T1HAP2"/>
<dbReference type="VEuPathDB" id="VectorBase:RPRC001097"/>
<evidence type="ECO:0000313" key="2">
    <source>
        <dbReference type="EnsemblMetazoa" id="RPRC001097-PA"/>
    </source>
</evidence>
<feature type="compositionally biased region" description="Low complexity" evidence="1">
    <location>
        <begin position="93"/>
        <end position="119"/>
    </location>
</feature>
<dbReference type="Proteomes" id="UP000015103">
    <property type="component" value="Unassembled WGS sequence"/>
</dbReference>
<reference evidence="2" key="1">
    <citation type="submission" date="2015-05" db="UniProtKB">
        <authorList>
            <consortium name="EnsemblMetazoa"/>
        </authorList>
    </citation>
    <scope>IDENTIFICATION</scope>
</reference>
<feature type="compositionally biased region" description="Polar residues" evidence="1">
    <location>
        <begin position="120"/>
        <end position="134"/>
    </location>
</feature>
<evidence type="ECO:0000313" key="3">
    <source>
        <dbReference type="Proteomes" id="UP000015103"/>
    </source>
</evidence>
<feature type="region of interest" description="Disordered" evidence="1">
    <location>
        <begin position="86"/>
        <end position="154"/>
    </location>
</feature>
<dbReference type="EnsemblMetazoa" id="RPRC001097-RA">
    <property type="protein sequence ID" value="RPRC001097-PA"/>
    <property type="gene ID" value="RPRC001097"/>
</dbReference>
<protein>
    <submittedName>
        <fullName evidence="2">Uncharacterized protein</fullName>
    </submittedName>
</protein>
<organism evidence="2 3">
    <name type="scientific">Rhodnius prolixus</name>
    <name type="common">Triatomid bug</name>
    <dbReference type="NCBI Taxonomy" id="13249"/>
    <lineage>
        <taxon>Eukaryota</taxon>
        <taxon>Metazoa</taxon>
        <taxon>Ecdysozoa</taxon>
        <taxon>Arthropoda</taxon>
        <taxon>Hexapoda</taxon>
        <taxon>Insecta</taxon>
        <taxon>Pterygota</taxon>
        <taxon>Neoptera</taxon>
        <taxon>Paraneoptera</taxon>
        <taxon>Hemiptera</taxon>
        <taxon>Heteroptera</taxon>
        <taxon>Panheteroptera</taxon>
        <taxon>Cimicomorpha</taxon>
        <taxon>Reduviidae</taxon>
        <taxon>Triatominae</taxon>
        <taxon>Rhodnius</taxon>
    </lineage>
</organism>
<dbReference type="HOGENOM" id="CLU_536721_0_0_1"/>
<feature type="region of interest" description="Disordered" evidence="1">
    <location>
        <begin position="1"/>
        <end position="57"/>
    </location>
</feature>
<dbReference type="EMBL" id="ACPB03018899">
    <property type="status" value="NOT_ANNOTATED_CDS"/>
    <property type="molecule type" value="Genomic_DNA"/>
</dbReference>
<proteinExistence type="predicted"/>
<feature type="compositionally biased region" description="Low complexity" evidence="1">
    <location>
        <begin position="26"/>
        <end position="56"/>
    </location>
</feature>
<sequence>MTQALDATNAREDRANSAASHGGGPASQMSSPAAAQGHLNTSTQPTTSTQTRSTTRPHVHIAPALQGMGMPGFFDPFLPCNSHHIRSARRRTQAQSEQTESQQQHQQSAPQPFQQQQPADATNTTSQDLNGSSTVPGRVSGPPTSPPPPFPPVVTAVGSDVASLFEVDKTRSYSGLNCLGAGLRTGNQQDDAQRLDGATRTVRWNPNDVTFLFQAHPLQHNFLLHYPNSAGASGPVTLEEIMLNSPDFNYTEGVSLVTDFFVLLARNVRLLDAIGGETRMIMFNMRSAVAQFITSRLLSSGQDTSNITEAVNRINAELRNILESMIIEGKVDLIIMHFPCAADEGEYWRNITIQLSQYARRLAAILLYCCHNGHDDFERLFLAFARRVIEGAPTLQSWAATRLARLFRSLSSTTDSAECVHHLLVYRMGEGPATLLPALQPPVQPPVVVPATPAAPQPQAQPMEVEEPPPVPEQIADPLPDVILGAEQWHNHVPPVNVFSYFEFNDVL</sequence>
<dbReference type="STRING" id="13249.T1HAP2"/>
<dbReference type="AlphaFoldDB" id="T1HAP2"/>
<keyword evidence="3" id="KW-1185">Reference proteome</keyword>
<name>T1HAP2_RHOPR</name>
<dbReference type="eggNOG" id="KOG4248">
    <property type="taxonomic scope" value="Eukaryota"/>
</dbReference>
<dbReference type="EMBL" id="ACPB03018898">
    <property type="status" value="NOT_ANNOTATED_CDS"/>
    <property type="molecule type" value="Genomic_DNA"/>
</dbReference>